<proteinExistence type="predicted"/>
<gene>
    <name evidence="2" type="ORF">ENJ65_07010</name>
</gene>
<name>A0A832N454_9GAMM</name>
<protein>
    <submittedName>
        <fullName evidence="2">Uncharacterized protein</fullName>
    </submittedName>
</protein>
<organism evidence="2">
    <name type="scientific">Candidatus Tenderia electrophaga</name>
    <dbReference type="NCBI Taxonomy" id="1748243"/>
    <lineage>
        <taxon>Bacteria</taxon>
        <taxon>Pseudomonadati</taxon>
        <taxon>Pseudomonadota</taxon>
        <taxon>Gammaproteobacteria</taxon>
        <taxon>Candidatus Tenderiales</taxon>
        <taxon>Candidatus Tenderiaceae</taxon>
        <taxon>Candidatus Tenderia</taxon>
    </lineage>
</organism>
<keyword evidence="1" id="KW-0472">Membrane</keyword>
<sequence>MKPKTKVMATGTMLGLTIILGALFFYIEEKKYEALYYQTELNKRQQQGGFSHLMQQIAEQGNNSAIKTLYTSPQIQALSAEQAQQLVTDINVGTPPDTDFTETVMAALKTLTGK</sequence>
<evidence type="ECO:0000313" key="2">
    <source>
        <dbReference type="EMBL" id="HHJ81368.1"/>
    </source>
</evidence>
<keyword evidence="1" id="KW-1133">Transmembrane helix</keyword>
<dbReference type="Proteomes" id="UP000885832">
    <property type="component" value="Unassembled WGS sequence"/>
</dbReference>
<dbReference type="AlphaFoldDB" id="A0A832N454"/>
<reference evidence="2" key="1">
    <citation type="journal article" date="2020" name="mSystems">
        <title>Genome- and Community-Level Interaction Insights into Carbon Utilization and Element Cycling Functions of Hydrothermarchaeota in Hydrothermal Sediment.</title>
        <authorList>
            <person name="Zhou Z."/>
            <person name="Liu Y."/>
            <person name="Xu W."/>
            <person name="Pan J."/>
            <person name="Luo Z.H."/>
            <person name="Li M."/>
        </authorList>
    </citation>
    <scope>NUCLEOTIDE SEQUENCE [LARGE SCALE GENOMIC DNA]</scope>
    <source>
        <strain evidence="2">HyVt-505</strain>
    </source>
</reference>
<keyword evidence="1" id="KW-0812">Transmembrane</keyword>
<comment type="caution">
    <text evidence="2">The sequence shown here is derived from an EMBL/GenBank/DDBJ whole genome shotgun (WGS) entry which is preliminary data.</text>
</comment>
<evidence type="ECO:0000256" key="1">
    <source>
        <dbReference type="SAM" id="Phobius"/>
    </source>
</evidence>
<dbReference type="EMBL" id="DRNF01000440">
    <property type="protein sequence ID" value="HHJ81368.1"/>
    <property type="molecule type" value="Genomic_DNA"/>
</dbReference>
<feature type="transmembrane region" description="Helical" evidence="1">
    <location>
        <begin position="7"/>
        <end position="27"/>
    </location>
</feature>
<accession>A0A832N454</accession>